<evidence type="ECO:0000259" key="2">
    <source>
        <dbReference type="Pfam" id="PF03732"/>
    </source>
</evidence>
<proteinExistence type="predicted"/>
<protein>
    <recommendedName>
        <fullName evidence="2">Retrotransposon gag domain-containing protein</fullName>
    </recommendedName>
</protein>
<reference evidence="3" key="1">
    <citation type="journal article" date="2012" name="Nat. Biotechnol.">
        <title>Draft genome sequence of pigeonpea (Cajanus cajan), an orphan legume crop of resource-poor farmers.</title>
        <authorList>
            <person name="Varshney R.K."/>
            <person name="Chen W."/>
            <person name="Li Y."/>
            <person name="Bharti A.K."/>
            <person name="Saxena R.K."/>
            <person name="Schlueter J.A."/>
            <person name="Donoghue M.T."/>
            <person name="Azam S."/>
            <person name="Fan G."/>
            <person name="Whaley A.M."/>
            <person name="Farmer A.D."/>
            <person name="Sheridan J."/>
            <person name="Iwata A."/>
            <person name="Tuteja R."/>
            <person name="Penmetsa R.V."/>
            <person name="Wu W."/>
            <person name="Upadhyaya H.D."/>
            <person name="Yang S.P."/>
            <person name="Shah T."/>
            <person name="Saxena K.B."/>
            <person name="Michael T."/>
            <person name="McCombie W.R."/>
            <person name="Yang B."/>
            <person name="Zhang G."/>
            <person name="Yang H."/>
            <person name="Wang J."/>
            <person name="Spillane C."/>
            <person name="Cook D.R."/>
            <person name="May G.D."/>
            <person name="Xu X."/>
            <person name="Jackson S.A."/>
        </authorList>
    </citation>
    <scope>NUCLEOTIDE SEQUENCE [LARGE SCALE GENOMIC DNA]</scope>
</reference>
<dbReference type="EMBL" id="KQ484123">
    <property type="protein sequence ID" value="KYP37262.1"/>
    <property type="molecule type" value="Genomic_DNA"/>
</dbReference>
<dbReference type="Pfam" id="PF03732">
    <property type="entry name" value="Retrotrans_gag"/>
    <property type="match status" value="1"/>
</dbReference>
<organism evidence="3 4">
    <name type="scientific">Cajanus cajan</name>
    <name type="common">Pigeon pea</name>
    <name type="synonym">Cajanus indicus</name>
    <dbReference type="NCBI Taxonomy" id="3821"/>
    <lineage>
        <taxon>Eukaryota</taxon>
        <taxon>Viridiplantae</taxon>
        <taxon>Streptophyta</taxon>
        <taxon>Embryophyta</taxon>
        <taxon>Tracheophyta</taxon>
        <taxon>Spermatophyta</taxon>
        <taxon>Magnoliopsida</taxon>
        <taxon>eudicotyledons</taxon>
        <taxon>Gunneridae</taxon>
        <taxon>Pentapetalae</taxon>
        <taxon>rosids</taxon>
        <taxon>fabids</taxon>
        <taxon>Fabales</taxon>
        <taxon>Fabaceae</taxon>
        <taxon>Papilionoideae</taxon>
        <taxon>50 kb inversion clade</taxon>
        <taxon>NPAAA clade</taxon>
        <taxon>indigoferoid/millettioid clade</taxon>
        <taxon>Phaseoleae</taxon>
        <taxon>Cajanus</taxon>
    </lineage>
</organism>
<evidence type="ECO:0000313" key="4">
    <source>
        <dbReference type="Proteomes" id="UP000075243"/>
    </source>
</evidence>
<keyword evidence="4" id="KW-1185">Reference proteome</keyword>
<name>A0A151R448_CAJCA</name>
<dbReference type="OMA" id="WIARAEN"/>
<dbReference type="Proteomes" id="UP000075243">
    <property type="component" value="Unassembled WGS sequence"/>
</dbReference>
<feature type="region of interest" description="Disordered" evidence="1">
    <location>
        <begin position="1"/>
        <end position="40"/>
    </location>
</feature>
<sequence>MNKKKDPISEEGENDSVNNANISEVKEGGESSEGENGGMHNSWMKKVELPTFEGCDPLGWIARAENFFEAQVKLIEKLHLAFISMEGNVVHWFQFWRQKSNNPSWEEFSMALLRRFGGNGRSTVYERLAALRQTSSMEDYVQEIELLVAQSISTPEDQFWVISYQDYEKISGVKCVLMIRRI</sequence>
<dbReference type="AlphaFoldDB" id="A0A151R448"/>
<feature type="domain" description="Retrotransposon gag" evidence="2">
    <location>
        <begin position="80"/>
        <end position="152"/>
    </location>
</feature>
<accession>A0A151R448</accession>
<gene>
    <name evidence="3" type="ORF">KK1_041542</name>
</gene>
<evidence type="ECO:0000256" key="1">
    <source>
        <dbReference type="SAM" id="MobiDB-lite"/>
    </source>
</evidence>
<dbReference type="Gramene" id="C.cajan_41005.t">
    <property type="protein sequence ID" value="C.cajan_41005.t.cds1"/>
    <property type="gene ID" value="C.cajan_41005"/>
</dbReference>
<evidence type="ECO:0000313" key="3">
    <source>
        <dbReference type="EMBL" id="KYP37262.1"/>
    </source>
</evidence>
<dbReference type="InterPro" id="IPR005162">
    <property type="entry name" value="Retrotrans_gag_dom"/>
</dbReference>